<dbReference type="AlphaFoldDB" id="A0A2P5DH37"/>
<protein>
    <submittedName>
        <fullName evidence="2">Uncharacterized protein</fullName>
    </submittedName>
</protein>
<organism evidence="2 3">
    <name type="scientific">Parasponia andersonii</name>
    <name type="common">Sponia andersonii</name>
    <dbReference type="NCBI Taxonomy" id="3476"/>
    <lineage>
        <taxon>Eukaryota</taxon>
        <taxon>Viridiplantae</taxon>
        <taxon>Streptophyta</taxon>
        <taxon>Embryophyta</taxon>
        <taxon>Tracheophyta</taxon>
        <taxon>Spermatophyta</taxon>
        <taxon>Magnoliopsida</taxon>
        <taxon>eudicotyledons</taxon>
        <taxon>Gunneridae</taxon>
        <taxon>Pentapetalae</taxon>
        <taxon>rosids</taxon>
        <taxon>fabids</taxon>
        <taxon>Rosales</taxon>
        <taxon>Cannabaceae</taxon>
        <taxon>Parasponia</taxon>
    </lineage>
</organism>
<reference evidence="3" key="1">
    <citation type="submission" date="2016-06" db="EMBL/GenBank/DDBJ databases">
        <title>Parallel loss of symbiosis genes in relatives of nitrogen-fixing non-legume Parasponia.</title>
        <authorList>
            <person name="Van Velzen R."/>
            <person name="Holmer R."/>
            <person name="Bu F."/>
            <person name="Rutten L."/>
            <person name="Van Zeijl A."/>
            <person name="Liu W."/>
            <person name="Santuari L."/>
            <person name="Cao Q."/>
            <person name="Sharma T."/>
            <person name="Shen D."/>
            <person name="Roswanjaya Y."/>
            <person name="Wardhani T."/>
            <person name="Kalhor M.S."/>
            <person name="Jansen J."/>
            <person name="Van den Hoogen J."/>
            <person name="Gungor B."/>
            <person name="Hartog M."/>
            <person name="Hontelez J."/>
            <person name="Verver J."/>
            <person name="Yang W.-C."/>
            <person name="Schijlen E."/>
            <person name="Repin R."/>
            <person name="Schilthuizen M."/>
            <person name="Schranz E."/>
            <person name="Heidstra R."/>
            <person name="Miyata K."/>
            <person name="Fedorova E."/>
            <person name="Kohlen W."/>
            <person name="Bisseling T."/>
            <person name="Smit S."/>
            <person name="Geurts R."/>
        </authorList>
    </citation>
    <scope>NUCLEOTIDE SEQUENCE [LARGE SCALE GENOMIC DNA]</scope>
    <source>
        <strain evidence="3">cv. WU1-14</strain>
    </source>
</reference>
<keyword evidence="3" id="KW-1185">Reference proteome</keyword>
<dbReference type="EMBL" id="JXTB01000038">
    <property type="protein sequence ID" value="PON72618.1"/>
    <property type="molecule type" value="Genomic_DNA"/>
</dbReference>
<accession>A0A2P5DH37</accession>
<evidence type="ECO:0000313" key="3">
    <source>
        <dbReference type="Proteomes" id="UP000237105"/>
    </source>
</evidence>
<gene>
    <name evidence="2" type="ORF">PanWU01x14_063840</name>
</gene>
<dbReference type="Proteomes" id="UP000237105">
    <property type="component" value="Unassembled WGS sequence"/>
</dbReference>
<evidence type="ECO:0000313" key="2">
    <source>
        <dbReference type="EMBL" id="PON72618.1"/>
    </source>
</evidence>
<sequence>MKSRDGKRARNPSGVGEGDLGEIRIVDEDVGNGDLYEKLLALNPREPPHAPLLHEGRDLVVVRYGATDRRESVLLPLLLTEPDEAGGAVVADLGDVV</sequence>
<name>A0A2P5DH37_PARAD</name>
<comment type="caution">
    <text evidence="2">The sequence shown here is derived from an EMBL/GenBank/DDBJ whole genome shotgun (WGS) entry which is preliminary data.</text>
</comment>
<proteinExistence type="predicted"/>
<feature type="region of interest" description="Disordered" evidence="1">
    <location>
        <begin position="1"/>
        <end position="20"/>
    </location>
</feature>
<evidence type="ECO:0000256" key="1">
    <source>
        <dbReference type="SAM" id="MobiDB-lite"/>
    </source>
</evidence>